<gene>
    <name evidence="2" type="ORF">AO501_31830</name>
</gene>
<dbReference type="EMBL" id="LKTM01000003">
    <property type="protein sequence ID" value="KQH80898.1"/>
    <property type="molecule type" value="Genomic_DNA"/>
</dbReference>
<accession>A0A0Q2LZ08</accession>
<dbReference type="Proteomes" id="UP000051677">
    <property type="component" value="Unassembled WGS sequence"/>
</dbReference>
<reference evidence="2 3" key="1">
    <citation type="submission" date="2015-10" db="EMBL/GenBank/DDBJ databases">
        <title>Mycobacterium gordonae draft genome assembly.</title>
        <authorList>
            <person name="Ustinova V."/>
            <person name="Smirnova T."/>
            <person name="Blagodatskikh K."/>
            <person name="Varlamov D."/>
            <person name="Larionova E."/>
            <person name="Chernousova L."/>
        </authorList>
    </citation>
    <scope>NUCLEOTIDE SEQUENCE [LARGE SCALE GENOMIC DNA]</scope>
    <source>
        <strain evidence="2 3">CTRI 14-8773</strain>
    </source>
</reference>
<evidence type="ECO:0000313" key="2">
    <source>
        <dbReference type="EMBL" id="KQH80898.1"/>
    </source>
</evidence>
<dbReference type="AlphaFoldDB" id="A0A0Q2LZ08"/>
<proteinExistence type="predicted"/>
<protein>
    <submittedName>
        <fullName evidence="2">Uncharacterized protein</fullName>
    </submittedName>
</protein>
<name>A0A0Q2LZ08_MYCGO</name>
<feature type="compositionally biased region" description="Gly residues" evidence="1">
    <location>
        <begin position="61"/>
        <end position="71"/>
    </location>
</feature>
<dbReference type="RefSeq" id="WP_055576261.1">
    <property type="nucleotide sequence ID" value="NZ_LKTM01000003.1"/>
</dbReference>
<feature type="region of interest" description="Disordered" evidence="1">
    <location>
        <begin position="41"/>
        <end position="71"/>
    </location>
</feature>
<sequence>MQRGRLWRNRFAADGQTPVQHGGRIHSITESGGCGVLQGGDGVASAQSEQGQVAAQHRPGRGIGDLGSEAGGGLVNGGHDVVPARCSAPVQSASAYIAAREAIQNGAAATPLAPGAVG</sequence>
<comment type="caution">
    <text evidence="2">The sequence shown here is derived from an EMBL/GenBank/DDBJ whole genome shotgun (WGS) entry which is preliminary data.</text>
</comment>
<organism evidence="2 3">
    <name type="scientific">Mycobacterium gordonae</name>
    <dbReference type="NCBI Taxonomy" id="1778"/>
    <lineage>
        <taxon>Bacteria</taxon>
        <taxon>Bacillati</taxon>
        <taxon>Actinomycetota</taxon>
        <taxon>Actinomycetes</taxon>
        <taxon>Mycobacteriales</taxon>
        <taxon>Mycobacteriaceae</taxon>
        <taxon>Mycobacterium</taxon>
    </lineage>
</organism>
<evidence type="ECO:0000256" key="1">
    <source>
        <dbReference type="SAM" id="MobiDB-lite"/>
    </source>
</evidence>
<evidence type="ECO:0000313" key="3">
    <source>
        <dbReference type="Proteomes" id="UP000051677"/>
    </source>
</evidence>